<sequence>MLKLPNLNIGKISLLVAIMTWLSLLFVDITRLFGNLNQMDSGTAPEISYILEILFFIVIYLYFNHSINTSSRNKFIDLIWRAAITGVVATSISIFISIFYYFLGESRLASDPLLRNLFYHVDFAFATIFLVSCTLLWKHLILYQKTKAVVQQWQAYEIGLLVSMFFVFFNHNTLDYSFLFGLAVLVIFGASLAINLKWIPYLTFKEKWKSILFMLLIQFSAAYLFIQILSYSQDGSLNLNLTDNLFLLSLFAFVFMYAMFSFLVTLFNLPTSSVFEQKLVEAINFQRLSQSIKPGENENQVLDILMDSCMSAAYVDAAWLELYPSGEECKVIHQRYVNDEERKELQKLINSSKPFSEFSWQAKDNDSKILSGKIPDLKYKSVTITPLVINKETVGRIVLLKEVKDGFNKEMMNIISTFVGQACISVENYRLLNEALKNERYKEELLIAQRVQRSLLPSELHHDETFEIHGFSEAADEVGGDYYETQVIGENEFAVIIGDVSGKGTSAAFNMSQMKGIFHSLVQLNPSPREFLIKANKALSHCLEKNHFITTAYYIINTKQRSIRYSRAGHCPTLYYNANSDSCDYLSIDGMGLGILRNQLYEKYVYEKELAYHDQDILVLFTDGIVEAKNEHSEEFGYERLKKVLAKNHQSNPQEIQQKIIDEVYRFIGTSTLPDDDYSILVIKFIK</sequence>
<dbReference type="SUPFAM" id="SSF81606">
    <property type="entry name" value="PP2C-like"/>
    <property type="match status" value="1"/>
</dbReference>
<keyword evidence="2" id="KW-0472">Membrane</keyword>
<feature type="transmembrane region" description="Helical" evidence="2">
    <location>
        <begin position="245"/>
        <end position="269"/>
    </location>
</feature>
<dbReference type="EMBL" id="JBHUHR010000015">
    <property type="protein sequence ID" value="MFD2034164.1"/>
    <property type="molecule type" value="Genomic_DNA"/>
</dbReference>
<organism evidence="4 5">
    <name type="scientific">Belliella marina</name>
    <dbReference type="NCBI Taxonomy" id="1644146"/>
    <lineage>
        <taxon>Bacteria</taxon>
        <taxon>Pseudomonadati</taxon>
        <taxon>Bacteroidota</taxon>
        <taxon>Cytophagia</taxon>
        <taxon>Cytophagales</taxon>
        <taxon>Cyclobacteriaceae</taxon>
        <taxon>Belliella</taxon>
    </lineage>
</organism>
<dbReference type="SUPFAM" id="SSF55781">
    <property type="entry name" value="GAF domain-like"/>
    <property type="match status" value="1"/>
</dbReference>
<proteinExistence type="predicted"/>
<feature type="transmembrane region" description="Helical" evidence="2">
    <location>
        <begin position="176"/>
        <end position="199"/>
    </location>
</feature>
<gene>
    <name evidence="4" type="ORF">ACFSKL_05140</name>
</gene>
<keyword evidence="5" id="KW-1185">Reference proteome</keyword>
<dbReference type="PANTHER" id="PTHR43156">
    <property type="entry name" value="STAGE II SPORULATION PROTEIN E-RELATED"/>
    <property type="match status" value="1"/>
</dbReference>
<comment type="caution">
    <text evidence="4">The sequence shown here is derived from an EMBL/GenBank/DDBJ whole genome shotgun (WGS) entry which is preliminary data.</text>
</comment>
<feature type="transmembrane region" description="Helical" evidence="2">
    <location>
        <begin position="12"/>
        <end position="34"/>
    </location>
</feature>
<protein>
    <submittedName>
        <fullName evidence="4">GAF domain-containing SpoIIE family protein phosphatase</fullName>
        <ecNumber evidence="4">3.1.3.16</ecNumber>
    </submittedName>
</protein>
<dbReference type="EC" id="3.1.3.16" evidence="4"/>
<evidence type="ECO:0000313" key="4">
    <source>
        <dbReference type="EMBL" id="MFD2034164.1"/>
    </source>
</evidence>
<dbReference type="Pfam" id="PF07228">
    <property type="entry name" value="SpoIIE"/>
    <property type="match status" value="1"/>
</dbReference>
<evidence type="ECO:0000256" key="2">
    <source>
        <dbReference type="SAM" id="Phobius"/>
    </source>
</evidence>
<keyword evidence="2" id="KW-1133">Transmembrane helix</keyword>
<reference evidence="5" key="1">
    <citation type="journal article" date="2019" name="Int. J. Syst. Evol. Microbiol.">
        <title>The Global Catalogue of Microorganisms (GCM) 10K type strain sequencing project: providing services to taxonomists for standard genome sequencing and annotation.</title>
        <authorList>
            <consortium name="The Broad Institute Genomics Platform"/>
            <consortium name="The Broad Institute Genome Sequencing Center for Infectious Disease"/>
            <person name="Wu L."/>
            <person name="Ma J."/>
        </authorList>
    </citation>
    <scope>NUCLEOTIDE SEQUENCE [LARGE SCALE GENOMIC DNA]</scope>
    <source>
        <strain evidence="5">CGMCC 1.15180</strain>
    </source>
</reference>
<dbReference type="InterPro" id="IPR029016">
    <property type="entry name" value="GAF-like_dom_sf"/>
</dbReference>
<dbReference type="Gene3D" id="3.60.40.10">
    <property type="entry name" value="PPM-type phosphatase domain"/>
    <property type="match status" value="1"/>
</dbReference>
<keyword evidence="2" id="KW-0812">Transmembrane</keyword>
<accession>A0ABW4VHK3</accession>
<feature type="transmembrane region" description="Helical" evidence="2">
    <location>
        <begin position="211"/>
        <end position="233"/>
    </location>
</feature>
<evidence type="ECO:0000259" key="3">
    <source>
        <dbReference type="SMART" id="SM00331"/>
    </source>
</evidence>
<dbReference type="GO" id="GO:0004722">
    <property type="term" value="F:protein serine/threonine phosphatase activity"/>
    <property type="evidence" value="ECO:0007669"/>
    <property type="project" value="UniProtKB-EC"/>
</dbReference>
<evidence type="ECO:0000313" key="5">
    <source>
        <dbReference type="Proteomes" id="UP001597361"/>
    </source>
</evidence>
<dbReference type="PANTHER" id="PTHR43156:SF2">
    <property type="entry name" value="STAGE II SPORULATION PROTEIN E"/>
    <property type="match status" value="1"/>
</dbReference>
<feature type="transmembrane region" description="Helical" evidence="2">
    <location>
        <begin position="46"/>
        <end position="63"/>
    </location>
</feature>
<dbReference type="Gene3D" id="3.30.450.40">
    <property type="match status" value="1"/>
</dbReference>
<dbReference type="SMART" id="SM00331">
    <property type="entry name" value="PP2C_SIG"/>
    <property type="match status" value="1"/>
</dbReference>
<keyword evidence="1 4" id="KW-0378">Hydrolase</keyword>
<dbReference type="InterPro" id="IPR036457">
    <property type="entry name" value="PPM-type-like_dom_sf"/>
</dbReference>
<dbReference type="InterPro" id="IPR052016">
    <property type="entry name" value="Bact_Sigma-Reg"/>
</dbReference>
<feature type="domain" description="PPM-type phosphatase" evidence="3">
    <location>
        <begin position="463"/>
        <end position="685"/>
    </location>
</feature>
<feature type="transmembrane region" description="Helical" evidence="2">
    <location>
        <begin position="75"/>
        <end position="103"/>
    </location>
</feature>
<name>A0ABW4VHK3_9BACT</name>
<feature type="transmembrane region" description="Helical" evidence="2">
    <location>
        <begin position="123"/>
        <end position="141"/>
    </location>
</feature>
<evidence type="ECO:0000256" key="1">
    <source>
        <dbReference type="ARBA" id="ARBA00022801"/>
    </source>
</evidence>
<dbReference type="InterPro" id="IPR001932">
    <property type="entry name" value="PPM-type_phosphatase-like_dom"/>
</dbReference>
<dbReference type="RefSeq" id="WP_376884078.1">
    <property type="nucleotide sequence ID" value="NZ_JBHUHR010000015.1"/>
</dbReference>
<dbReference type="Proteomes" id="UP001597361">
    <property type="component" value="Unassembled WGS sequence"/>
</dbReference>